<reference evidence="2 3" key="1">
    <citation type="submission" date="2020-07" db="EMBL/GenBank/DDBJ databases">
        <title>Genomic Encyclopedia of Type Strains, Phase IV (KMG-IV): sequencing the most valuable type-strain genomes for metagenomic binning, comparative biology and taxonomic classification.</title>
        <authorList>
            <person name="Goeker M."/>
        </authorList>
    </citation>
    <scope>NUCLEOTIDE SEQUENCE [LARGE SCALE GENOMIC DNA]</scope>
    <source>
        <strain evidence="2 3">DSM 17721</strain>
    </source>
</reference>
<evidence type="ECO:0000313" key="3">
    <source>
        <dbReference type="Proteomes" id="UP000525298"/>
    </source>
</evidence>
<gene>
    <name evidence="2" type="ORF">HNR65_000412</name>
</gene>
<keyword evidence="1" id="KW-0472">Membrane</keyword>
<feature type="transmembrane region" description="Helical" evidence="1">
    <location>
        <begin position="220"/>
        <end position="238"/>
    </location>
</feature>
<evidence type="ECO:0000256" key="1">
    <source>
        <dbReference type="SAM" id="Phobius"/>
    </source>
</evidence>
<feature type="transmembrane region" description="Helical" evidence="1">
    <location>
        <begin position="119"/>
        <end position="136"/>
    </location>
</feature>
<dbReference type="Proteomes" id="UP000525298">
    <property type="component" value="Unassembled WGS sequence"/>
</dbReference>
<name>A0A7W0C6U0_9BACT</name>
<dbReference type="AlphaFoldDB" id="A0A7W0C6U0"/>
<keyword evidence="1" id="KW-0812">Transmembrane</keyword>
<accession>A0A7W0C6U0</accession>
<feature type="transmembrane region" description="Helical" evidence="1">
    <location>
        <begin position="300"/>
        <end position="317"/>
    </location>
</feature>
<protein>
    <submittedName>
        <fullName evidence="2">Putative membrane protein</fullName>
    </submittedName>
</protein>
<feature type="transmembrane region" description="Helical" evidence="1">
    <location>
        <begin position="174"/>
        <end position="200"/>
    </location>
</feature>
<dbReference type="InterPro" id="IPR007163">
    <property type="entry name" value="VCA0040-like"/>
</dbReference>
<comment type="caution">
    <text evidence="2">The sequence shown here is derived from an EMBL/GenBank/DDBJ whole genome shotgun (WGS) entry which is preliminary data.</text>
</comment>
<feature type="transmembrane region" description="Helical" evidence="1">
    <location>
        <begin position="142"/>
        <end position="162"/>
    </location>
</feature>
<dbReference type="EMBL" id="JACDUS010000001">
    <property type="protein sequence ID" value="MBA2880105.1"/>
    <property type="molecule type" value="Genomic_DNA"/>
</dbReference>
<keyword evidence="3" id="KW-1185">Reference proteome</keyword>
<dbReference type="RefSeq" id="WP_232364609.1">
    <property type="nucleotide sequence ID" value="NZ_JACDUS010000001.1"/>
</dbReference>
<organism evidence="2 3">
    <name type="scientific">Desulfosalsimonas propionicica</name>
    <dbReference type="NCBI Taxonomy" id="332175"/>
    <lineage>
        <taxon>Bacteria</taxon>
        <taxon>Pseudomonadati</taxon>
        <taxon>Thermodesulfobacteriota</taxon>
        <taxon>Desulfobacteria</taxon>
        <taxon>Desulfobacterales</taxon>
        <taxon>Desulfosalsimonadaceae</taxon>
        <taxon>Desulfosalsimonas</taxon>
    </lineage>
</organism>
<proteinExistence type="predicted"/>
<dbReference type="Pfam" id="PF04018">
    <property type="entry name" value="VCA0040-like"/>
    <property type="match status" value="1"/>
</dbReference>
<dbReference type="PANTHER" id="PTHR37308:SF1">
    <property type="entry name" value="POLYPRENYL-PHOSPHATE TRANSPORTER"/>
    <property type="match status" value="1"/>
</dbReference>
<sequence length="343" mass="36295">MSSGPRAKTWKSVFMDPPGPRSKGAAVFLAVKGACMGAADTVPGVSGGTIALITGIYQDLLAAVKSVDARAIHRLLVLDIKGALAGVHLRFLLSLFCGIGIAVFSLARVMNYLLAHHPVPTWSLFFGLIAASIWAVGRRVAAWSAGPAAGFCAGTAAAWYVVGLVPAQTPETIWFVFLSGMLAVCAMILPGLSGAFILLILGKYEYVLGLVENPFVPANLGMLAVLAAGCAVGLAGFARLLKYVLDTRPDLAIAGLTGLMLGSMRKIWPWKEPLVTEQIHGKLMVITERNIWPEPKFSELMIPLVLMAAGFGAVVAMERISSRWSSGHHTVSSESSESPPSKQ</sequence>
<keyword evidence="1" id="KW-1133">Transmembrane helix</keyword>
<feature type="transmembrane region" description="Helical" evidence="1">
    <location>
        <begin position="87"/>
        <end position="107"/>
    </location>
</feature>
<evidence type="ECO:0000313" key="2">
    <source>
        <dbReference type="EMBL" id="MBA2880105.1"/>
    </source>
</evidence>
<dbReference type="PANTHER" id="PTHR37308">
    <property type="entry name" value="INTEGRAL MEMBRANE PROTEIN"/>
    <property type="match status" value="1"/>
</dbReference>